<reference evidence="3" key="1">
    <citation type="submission" date="2019-07" db="EMBL/GenBank/DDBJ databases">
        <title>Hyphodiscus hymeniophilus genome sequencing and assembly.</title>
        <authorList>
            <person name="Kramer G."/>
            <person name="Nodwell J."/>
        </authorList>
    </citation>
    <scope>NUCLEOTIDE SEQUENCE</scope>
    <source>
        <strain evidence="3">ATCC 34498</strain>
    </source>
</reference>
<feature type="domain" description="Heterokaryon incompatibility" evidence="2">
    <location>
        <begin position="39"/>
        <end position="236"/>
    </location>
</feature>
<sequence length="866" mass="99064">MASSTSVDGATEITLSIYDLCTATYIMTFIQEKFASPAYKALSYAWGSPNVKRPILVNGCQHLVTVNLESALRRLRRIDIDITLWVDALCINQSDNTERTRQVQLMHDIFDFAEEAIVYLGEVPHHGLMAMNESVSSSTTTVHYDDSDSDKLEIFRSRYAAKTPSRTFNSKTGMDYAFQIFCFLRLLAGEPDLNHLPCFDSNSRQFVDTKYQRNIFEGLRQLLRCRWWQRIWVIQEVVVPKKITMVYGSTVAPWDMFVNAARWDSRNRSSSTPLLFPHEYSTILAYFAWIILDIDNMRELWRVSRQTALLPLLRRFSGRKASDDRDKVYALLALVQNRTSIIPNYTLSVPAVFEVAVLDIIKTTKSLTVLAGDLGRKDRQDLPSWVPDWSAAYDDLDRRRAEDTEIYNATDSCLIYVQDEEAEELSGIRQHLGLTEVPATEDYVKRFNDILGTSDRIDCVPDDRFDGGRRTGRPSETACLTAIDNFYTARSIAVCLQNHGSGIMRIPGLHVDTIVLATETAYSNEGLLPVIRSWATSLSTHFLNKNKNYDDSRIGLGDAFRTTLCAGKVRTGSEIEGFSIRRINKDDHGLIATWFLQELGSHALLNSSWKNLFEDLEDHYSYTSLEPICQNIDATIRSATVRRTFFVTDKGYIGLGPANLLAGDHLYILLGGQTPFILREAGSRTSYRMPSQKRLGVIERQYFSMVGDCYTNGLMDGEAMHEWREIAGNIKEDSKSRELINQWQLCKNYLRVWRTESEKGTAILRSDLENDPGAIELTMEDDLESLTQSYDNARKMELYTSEVSRWTHQFHNATWWRWRLRLFQAARLEIKQINQDLADAEHQMDGILELLNEQDANDAKLHVYLV</sequence>
<gene>
    <name evidence="3" type="ORF">D0Z07_7570</name>
</gene>
<comment type="caution">
    <text evidence="3">The sequence shown here is derived from an EMBL/GenBank/DDBJ whole genome shotgun (WGS) entry which is preliminary data.</text>
</comment>
<dbReference type="InterPro" id="IPR052895">
    <property type="entry name" value="HetReg/Transcr_Mod"/>
</dbReference>
<protein>
    <submittedName>
        <fullName evidence="3">Heterokaryon incompatibility protein</fullName>
    </submittedName>
</protein>
<name>A0A9P6VEL6_9HELO</name>
<evidence type="ECO:0000313" key="4">
    <source>
        <dbReference type="Proteomes" id="UP000785200"/>
    </source>
</evidence>
<dbReference type="Proteomes" id="UP000785200">
    <property type="component" value="Unassembled WGS sequence"/>
</dbReference>
<keyword evidence="4" id="KW-1185">Reference proteome</keyword>
<feature type="coiled-coil region" evidence="1">
    <location>
        <begin position="823"/>
        <end position="857"/>
    </location>
</feature>
<evidence type="ECO:0000256" key="1">
    <source>
        <dbReference type="SAM" id="Coils"/>
    </source>
</evidence>
<keyword evidence="1" id="KW-0175">Coiled coil</keyword>
<dbReference type="Pfam" id="PF06985">
    <property type="entry name" value="HET"/>
    <property type="match status" value="1"/>
</dbReference>
<organism evidence="3 4">
    <name type="scientific">Hyphodiscus hymeniophilus</name>
    <dbReference type="NCBI Taxonomy" id="353542"/>
    <lineage>
        <taxon>Eukaryota</taxon>
        <taxon>Fungi</taxon>
        <taxon>Dikarya</taxon>
        <taxon>Ascomycota</taxon>
        <taxon>Pezizomycotina</taxon>
        <taxon>Leotiomycetes</taxon>
        <taxon>Helotiales</taxon>
        <taxon>Hyphodiscaceae</taxon>
        <taxon>Hyphodiscus</taxon>
    </lineage>
</organism>
<evidence type="ECO:0000313" key="3">
    <source>
        <dbReference type="EMBL" id="KAG0646461.1"/>
    </source>
</evidence>
<dbReference type="PANTHER" id="PTHR24148">
    <property type="entry name" value="ANKYRIN REPEAT DOMAIN-CONTAINING PROTEIN 39 HOMOLOG-RELATED"/>
    <property type="match status" value="1"/>
</dbReference>
<accession>A0A9P6VEL6</accession>
<proteinExistence type="predicted"/>
<evidence type="ECO:0000259" key="2">
    <source>
        <dbReference type="Pfam" id="PF06985"/>
    </source>
</evidence>
<dbReference type="PANTHER" id="PTHR24148:SF82">
    <property type="entry name" value="HETEROKARYON INCOMPATIBILITY DOMAIN-CONTAINING PROTEIN"/>
    <property type="match status" value="1"/>
</dbReference>
<dbReference type="OrthoDB" id="2157530at2759"/>
<dbReference type="EMBL" id="VNKQ01000015">
    <property type="protein sequence ID" value="KAG0646461.1"/>
    <property type="molecule type" value="Genomic_DNA"/>
</dbReference>
<dbReference type="AlphaFoldDB" id="A0A9P6VEL6"/>
<dbReference type="InterPro" id="IPR010730">
    <property type="entry name" value="HET"/>
</dbReference>
<dbReference type="Pfam" id="PF26639">
    <property type="entry name" value="Het-6_barrel"/>
    <property type="match status" value="1"/>
</dbReference>